<evidence type="ECO:0000313" key="7">
    <source>
        <dbReference type="EMBL" id="JAC09331.1"/>
    </source>
</evidence>
<keyword evidence="4" id="KW-0496">Mitochondrion</keyword>
<dbReference type="PANTHER" id="PTHR16296:SF2">
    <property type="entry name" value="TRANSMEMBRANE PROTEIN 126A"/>
    <property type="match status" value="1"/>
</dbReference>
<keyword evidence="5 6" id="KW-0472">Membrane</keyword>
<keyword evidence="3 6" id="KW-1133">Transmembrane helix</keyword>
<accession>A0A023EJT0</accession>
<dbReference type="VEuPathDB" id="VectorBase:AALF024687"/>
<evidence type="ECO:0000256" key="4">
    <source>
        <dbReference type="ARBA" id="ARBA00023128"/>
    </source>
</evidence>
<proteinExistence type="evidence at transcript level"/>
<protein>
    <submittedName>
        <fullName evidence="7">Putative secreted protein</fullName>
    </submittedName>
</protein>
<evidence type="ECO:0000256" key="1">
    <source>
        <dbReference type="ARBA" id="ARBA00004225"/>
    </source>
</evidence>
<feature type="transmembrane region" description="Helical" evidence="6">
    <location>
        <begin position="120"/>
        <end position="142"/>
    </location>
</feature>
<dbReference type="Pfam" id="PF07114">
    <property type="entry name" value="TMEM126"/>
    <property type="match status" value="1"/>
</dbReference>
<dbReference type="VEuPathDB" id="VectorBase:AALC636_001010"/>
<dbReference type="GO" id="GO:0031966">
    <property type="term" value="C:mitochondrial membrane"/>
    <property type="evidence" value="ECO:0007669"/>
    <property type="project" value="UniProtKB-SubCell"/>
</dbReference>
<evidence type="ECO:0000256" key="6">
    <source>
        <dbReference type="SAM" id="Phobius"/>
    </source>
</evidence>
<evidence type="ECO:0000256" key="2">
    <source>
        <dbReference type="ARBA" id="ARBA00022692"/>
    </source>
</evidence>
<feature type="transmembrane region" description="Helical" evidence="6">
    <location>
        <begin position="171"/>
        <end position="189"/>
    </location>
</feature>
<sequence>MALLHKKSSEIPEDAVRLNEKDALIYFMKLVDGWPDKWEIWPLAFTPGILGASTVMSSIYINSHYRGKLKLGTYGRLSSYIPAVILPALMTTFFHKFYVVPEVVLNTRQCPVCVQTKAGLLQAGFSTAYPMLLAPMSAFMFATRHFTYRLPSITEHPREVAKLYKKLSSPIMMPVIALLAFNMMTSMFLTGKEIQTVYDINLKLQEKEQAQELEE</sequence>
<dbReference type="PANTHER" id="PTHR16296">
    <property type="entry name" value="UNCHARACTERIZED HYPOTHALAMUS PROTEIN HT007"/>
    <property type="match status" value="1"/>
</dbReference>
<feature type="transmembrane region" description="Helical" evidence="6">
    <location>
        <begin position="80"/>
        <end position="100"/>
    </location>
</feature>
<dbReference type="GO" id="GO:0032981">
    <property type="term" value="P:mitochondrial respiratory chain complex I assembly"/>
    <property type="evidence" value="ECO:0007669"/>
    <property type="project" value="TreeGrafter"/>
</dbReference>
<comment type="subcellular location">
    <subcellularLocation>
        <location evidence="1">Mitochondrion membrane</location>
        <topology evidence="1">Multi-pass membrane protein</topology>
    </subcellularLocation>
</comment>
<evidence type="ECO:0000256" key="3">
    <source>
        <dbReference type="ARBA" id="ARBA00022989"/>
    </source>
</evidence>
<dbReference type="VEuPathDB" id="VectorBase:AALFPA_077266"/>
<reference evidence="7" key="1">
    <citation type="journal article" date="2014" name="PLoS Negl. Trop. Dis.">
        <title>Identification and characterization of seminal fluid proteins in the Asian tiger mosquito, Aedes albopictus.</title>
        <authorList>
            <person name="Boes K.E."/>
            <person name="Ribeiro J.M."/>
            <person name="Wong A."/>
            <person name="Harrington L.C."/>
            <person name="Wolfner M.F."/>
            <person name="Sirot L.K."/>
        </authorList>
    </citation>
    <scope>NUCLEOTIDE SEQUENCE</scope>
    <source>
        <tissue evidence="7">Reproductive organs</tissue>
    </source>
</reference>
<organism evidence="7">
    <name type="scientific">Aedes albopictus</name>
    <name type="common">Asian tiger mosquito</name>
    <name type="synonym">Stegomyia albopicta</name>
    <dbReference type="NCBI Taxonomy" id="7160"/>
    <lineage>
        <taxon>Eukaryota</taxon>
        <taxon>Metazoa</taxon>
        <taxon>Ecdysozoa</taxon>
        <taxon>Arthropoda</taxon>
        <taxon>Hexapoda</taxon>
        <taxon>Insecta</taxon>
        <taxon>Pterygota</taxon>
        <taxon>Neoptera</taxon>
        <taxon>Endopterygota</taxon>
        <taxon>Diptera</taxon>
        <taxon>Nematocera</taxon>
        <taxon>Culicoidea</taxon>
        <taxon>Culicidae</taxon>
        <taxon>Culicinae</taxon>
        <taxon>Aedini</taxon>
        <taxon>Aedes</taxon>
        <taxon>Stegomyia</taxon>
    </lineage>
</organism>
<keyword evidence="2 6" id="KW-0812">Transmembrane</keyword>
<dbReference type="EMBL" id="GAPW01004267">
    <property type="protein sequence ID" value="JAC09331.1"/>
    <property type="molecule type" value="mRNA"/>
</dbReference>
<dbReference type="InterPro" id="IPR009801">
    <property type="entry name" value="TMEM126"/>
</dbReference>
<feature type="transmembrane region" description="Helical" evidence="6">
    <location>
        <begin position="40"/>
        <end position="60"/>
    </location>
</feature>
<evidence type="ECO:0000256" key="5">
    <source>
        <dbReference type="ARBA" id="ARBA00023136"/>
    </source>
</evidence>
<dbReference type="AlphaFoldDB" id="A0A023EJT0"/>
<name>A0A023EJT0_AEDAL</name>